<protein>
    <submittedName>
        <fullName evidence="1">Uncharacterized protein</fullName>
    </submittedName>
</protein>
<organism evidence="1">
    <name type="scientific">Nonomuraea gerenzanensis</name>
    <dbReference type="NCBI Taxonomy" id="93944"/>
    <lineage>
        <taxon>Bacteria</taxon>
        <taxon>Bacillati</taxon>
        <taxon>Actinomycetota</taxon>
        <taxon>Actinomycetes</taxon>
        <taxon>Streptosporangiales</taxon>
        <taxon>Streptosporangiaceae</taxon>
        <taxon>Nonomuraea</taxon>
    </lineage>
</organism>
<dbReference type="EMBL" id="LT559118">
    <property type="protein sequence ID" value="SBO91740.1"/>
    <property type="molecule type" value="Genomic_DNA"/>
</dbReference>
<name>A0A1M4DYX2_9ACTN</name>
<evidence type="ECO:0000313" key="1">
    <source>
        <dbReference type="EMBL" id="SBO91740.1"/>
    </source>
</evidence>
<accession>A0A1M4DYX2</accession>
<proteinExistence type="predicted"/>
<reference evidence="1" key="1">
    <citation type="submission" date="2016-04" db="EMBL/GenBank/DDBJ databases">
        <authorList>
            <person name="Evans L.H."/>
            <person name="Alamgir A."/>
            <person name="Owens N."/>
            <person name="Weber N.D."/>
            <person name="Virtaneva K."/>
            <person name="Barbian K."/>
            <person name="Babar A."/>
            <person name="Rosenke K."/>
        </authorList>
    </citation>
    <scope>NUCLEOTIDE SEQUENCE</scope>
    <source>
        <strain evidence="1">Nono1</strain>
    </source>
</reference>
<sequence length="63" mass="6321">MGEAGALVAVALREVAAQRVALAAGRTAKAGLSPLADALFTNAQAHLAADAKLLDDLARLLTP</sequence>
<dbReference type="RefSeq" id="WP_225271086.1">
    <property type="nucleotide sequence ID" value="NZ_CP084058.1"/>
</dbReference>
<gene>
    <name evidence="1" type="ORF">BN4615_P1254</name>
</gene>
<dbReference type="AlphaFoldDB" id="A0A1M4DYX2"/>